<evidence type="ECO:0000313" key="2">
    <source>
        <dbReference type="Proteomes" id="UP000005824"/>
    </source>
</evidence>
<comment type="caution">
    <text evidence="1">The sequence shown here is derived from an EMBL/GenBank/DDBJ whole genome shotgun (WGS) entry which is preliminary data.</text>
</comment>
<proteinExistence type="predicted"/>
<protein>
    <submittedName>
        <fullName evidence="1">Uncharacterized protein</fullName>
    </submittedName>
</protein>
<keyword evidence="2" id="KW-1185">Reference proteome</keyword>
<dbReference type="RefSeq" id="WP_006980185.1">
    <property type="nucleotide sequence ID" value="NZ_ABVL01000007.1"/>
</dbReference>
<evidence type="ECO:0000313" key="1">
    <source>
        <dbReference type="EMBL" id="EDY19684.1"/>
    </source>
</evidence>
<organism evidence="1 2">
    <name type="scientific">Chthoniobacter flavus Ellin428</name>
    <dbReference type="NCBI Taxonomy" id="497964"/>
    <lineage>
        <taxon>Bacteria</taxon>
        <taxon>Pseudomonadati</taxon>
        <taxon>Verrucomicrobiota</taxon>
        <taxon>Spartobacteria</taxon>
        <taxon>Chthoniobacterales</taxon>
        <taxon>Chthoniobacteraceae</taxon>
        <taxon>Chthoniobacter</taxon>
    </lineage>
</organism>
<dbReference type="EMBL" id="ABVL01000007">
    <property type="protein sequence ID" value="EDY19684.1"/>
    <property type="molecule type" value="Genomic_DNA"/>
</dbReference>
<dbReference type="InParanoid" id="B4D1S2"/>
<sequence>MSLPSSTDDSPIIEGSYFASRSAWLAARTEAHAAVDKMKALVSKTKDPRAAQVGAALERIIRRIPDAGAALEALADAEDLGGETAALKENARKTVQLASYYLRSDRLAAMIRDNPFHPVSVDKIYTHALQTIQRELK</sequence>
<accession>B4D1S2</accession>
<dbReference type="Proteomes" id="UP000005824">
    <property type="component" value="Unassembled WGS sequence"/>
</dbReference>
<gene>
    <name evidence="1" type="ORF">CfE428DRAFT_2860</name>
</gene>
<dbReference type="AlphaFoldDB" id="B4D1S2"/>
<reference evidence="1 2" key="1">
    <citation type="journal article" date="2011" name="J. Bacteriol.">
        <title>Genome sequence of Chthoniobacter flavus Ellin428, an aerobic heterotrophic soil bacterium.</title>
        <authorList>
            <person name="Kant R."/>
            <person name="van Passel M.W."/>
            <person name="Palva A."/>
            <person name="Lucas S."/>
            <person name="Lapidus A."/>
            <person name="Glavina Del Rio T."/>
            <person name="Dalin E."/>
            <person name="Tice H."/>
            <person name="Bruce D."/>
            <person name="Goodwin L."/>
            <person name="Pitluck S."/>
            <person name="Larimer F.W."/>
            <person name="Land M.L."/>
            <person name="Hauser L."/>
            <person name="Sangwan P."/>
            <person name="de Vos W.M."/>
            <person name="Janssen P.H."/>
            <person name="Smidt H."/>
        </authorList>
    </citation>
    <scope>NUCLEOTIDE SEQUENCE [LARGE SCALE GENOMIC DNA]</scope>
    <source>
        <strain evidence="1 2">Ellin428</strain>
    </source>
</reference>
<name>B4D1S2_9BACT</name>
<dbReference type="STRING" id="497964.CfE428DRAFT_2860"/>